<protein>
    <recommendedName>
        <fullName evidence="3">DNA-directed RNA polymerase N-terminal domain-containing protein</fullName>
    </recommendedName>
</protein>
<dbReference type="Gramene" id="OIV93790">
    <property type="protein sequence ID" value="OIV93790"/>
    <property type="gene ID" value="TanjilG_03753"/>
</dbReference>
<dbReference type="Gene3D" id="1.10.1320.10">
    <property type="entry name" value="DNA-directed RNA polymerase, N-terminal domain"/>
    <property type="match status" value="1"/>
</dbReference>
<dbReference type="PANTHER" id="PTHR10102">
    <property type="entry name" value="DNA-DIRECTED RNA POLYMERASE, MITOCHONDRIAL"/>
    <property type="match status" value="1"/>
</dbReference>
<dbReference type="SUPFAM" id="SSF56672">
    <property type="entry name" value="DNA/RNA polymerases"/>
    <property type="match status" value="1"/>
</dbReference>
<dbReference type="InterPro" id="IPR043502">
    <property type="entry name" value="DNA/RNA_pol_sf"/>
</dbReference>
<dbReference type="PANTHER" id="PTHR10102:SF0">
    <property type="entry name" value="DNA-DIRECTED RNA POLYMERASE, MITOCHONDRIAL"/>
    <property type="match status" value="1"/>
</dbReference>
<dbReference type="Proteomes" id="UP000188354">
    <property type="component" value="Chromosome LG17"/>
</dbReference>
<dbReference type="EMBL" id="CM007377">
    <property type="protein sequence ID" value="OIV93790.1"/>
    <property type="molecule type" value="Genomic_DNA"/>
</dbReference>
<dbReference type="GO" id="GO:0003899">
    <property type="term" value="F:DNA-directed RNA polymerase activity"/>
    <property type="evidence" value="ECO:0007669"/>
    <property type="project" value="InterPro"/>
</dbReference>
<keyword evidence="5" id="KW-1185">Reference proteome</keyword>
<organism evidence="4 5">
    <name type="scientific">Lupinus angustifolius</name>
    <name type="common">Narrow-leaved blue lupine</name>
    <dbReference type="NCBI Taxonomy" id="3871"/>
    <lineage>
        <taxon>Eukaryota</taxon>
        <taxon>Viridiplantae</taxon>
        <taxon>Streptophyta</taxon>
        <taxon>Embryophyta</taxon>
        <taxon>Tracheophyta</taxon>
        <taxon>Spermatophyta</taxon>
        <taxon>Magnoliopsida</taxon>
        <taxon>eudicotyledons</taxon>
        <taxon>Gunneridae</taxon>
        <taxon>Pentapetalae</taxon>
        <taxon>rosids</taxon>
        <taxon>fabids</taxon>
        <taxon>Fabales</taxon>
        <taxon>Fabaceae</taxon>
        <taxon>Papilionoideae</taxon>
        <taxon>50 kb inversion clade</taxon>
        <taxon>genistoids sensu lato</taxon>
        <taxon>core genistoids</taxon>
        <taxon>Genisteae</taxon>
        <taxon>Lupinus</taxon>
    </lineage>
</organism>
<accession>A0A1J7G0I0</accession>
<feature type="domain" description="DNA-directed RNA polymerase N-terminal" evidence="3">
    <location>
        <begin position="73"/>
        <end position="386"/>
    </location>
</feature>
<dbReference type="InterPro" id="IPR037159">
    <property type="entry name" value="RNA_POL_N_sf"/>
</dbReference>
<sequence length="389" mass="44905">MFSQYPFDSSLKKSISCSRTYSTIAEAIESEDDILLEDEILNEQNGKQNHQNQNHEHNNNLQNISYKYKVLKRRQIKMETEAWEEAAREYEEMLQEMREQKLAPSLPYVKSLFLGWFEPLRNAIAAEQELCKEPKHRLTHAPFFNELPPDKMAVITMHKLMGLLMTSSNGVGSTRVIQAACQIGEAIEHEARIYRFMEETKKKKDKRSITANPDEESDIGLTERGKLTEEKEKMVKDQQRLRKKVASLIKKQKKQQAMGIVRGVDDRKPWGQEGQVKVGSRLVQLLIETAYIQPPANQSADSPPDIYPAFKHSLKTVSTDSQNGSRRYGVIECDPLVLKGIEKTARHMVIPYMPMLVPPINWTGYFIYIYKLFYFSLTVKPLRIFSMLA</sequence>
<evidence type="ECO:0000256" key="1">
    <source>
        <dbReference type="SAM" id="Coils"/>
    </source>
</evidence>
<dbReference type="AlphaFoldDB" id="A0A1J7G0I0"/>
<dbReference type="GO" id="GO:0006390">
    <property type="term" value="P:mitochondrial transcription"/>
    <property type="evidence" value="ECO:0007669"/>
    <property type="project" value="TreeGrafter"/>
</dbReference>
<dbReference type="InterPro" id="IPR029262">
    <property type="entry name" value="RPOL_N"/>
</dbReference>
<feature type="region of interest" description="Disordered" evidence="2">
    <location>
        <begin position="203"/>
        <end position="226"/>
    </location>
</feature>
<feature type="coiled-coil region" evidence="1">
    <location>
        <begin position="47"/>
        <end position="103"/>
    </location>
</feature>
<evidence type="ECO:0000259" key="3">
    <source>
        <dbReference type="SMART" id="SM01311"/>
    </source>
</evidence>
<dbReference type="FunFam" id="1.10.1320.10:FF:000001">
    <property type="entry name" value="DNA-directed RNA polymerase"/>
    <property type="match status" value="1"/>
</dbReference>
<dbReference type="GO" id="GO:0034245">
    <property type="term" value="C:mitochondrial DNA-directed RNA polymerase complex"/>
    <property type="evidence" value="ECO:0007669"/>
    <property type="project" value="TreeGrafter"/>
</dbReference>
<reference evidence="4 5" key="1">
    <citation type="journal article" date="2017" name="Plant Biotechnol. J.">
        <title>A comprehensive draft genome sequence for lupin (Lupinus angustifolius), an emerging health food: insights into plant-microbe interactions and legume evolution.</title>
        <authorList>
            <person name="Hane J.K."/>
            <person name="Ming Y."/>
            <person name="Kamphuis L.G."/>
            <person name="Nelson M.N."/>
            <person name="Garg G."/>
            <person name="Atkins C.A."/>
            <person name="Bayer P.E."/>
            <person name="Bravo A."/>
            <person name="Bringans S."/>
            <person name="Cannon S."/>
            <person name="Edwards D."/>
            <person name="Foley R."/>
            <person name="Gao L.L."/>
            <person name="Harrison M.J."/>
            <person name="Huang W."/>
            <person name="Hurgobin B."/>
            <person name="Li S."/>
            <person name="Liu C.W."/>
            <person name="McGrath A."/>
            <person name="Morahan G."/>
            <person name="Murray J."/>
            <person name="Weller J."/>
            <person name="Jian J."/>
            <person name="Singh K.B."/>
        </authorList>
    </citation>
    <scope>NUCLEOTIDE SEQUENCE [LARGE SCALE GENOMIC DNA]</scope>
    <source>
        <strain evidence="5">cv. Tanjil</strain>
        <tissue evidence="4">Whole plant</tissue>
    </source>
</reference>
<name>A0A1J7G0I0_LUPAN</name>
<dbReference type="STRING" id="3871.A0A1J7G0I0"/>
<dbReference type="SMART" id="SM01311">
    <property type="entry name" value="RPOL_N"/>
    <property type="match status" value="1"/>
</dbReference>
<dbReference type="GO" id="GO:0003677">
    <property type="term" value="F:DNA binding"/>
    <property type="evidence" value="ECO:0007669"/>
    <property type="project" value="InterPro"/>
</dbReference>
<dbReference type="Pfam" id="PF14700">
    <property type="entry name" value="RPOL_N"/>
    <property type="match status" value="1"/>
</dbReference>
<evidence type="ECO:0000313" key="5">
    <source>
        <dbReference type="Proteomes" id="UP000188354"/>
    </source>
</evidence>
<dbReference type="InterPro" id="IPR002092">
    <property type="entry name" value="DNA-dir_Rpol_phage-type"/>
</dbReference>
<evidence type="ECO:0000313" key="4">
    <source>
        <dbReference type="EMBL" id="OIV93790.1"/>
    </source>
</evidence>
<gene>
    <name evidence="4" type="ORF">TanjilG_03753</name>
</gene>
<evidence type="ECO:0000256" key="2">
    <source>
        <dbReference type="SAM" id="MobiDB-lite"/>
    </source>
</evidence>
<keyword evidence="1" id="KW-0175">Coiled coil</keyword>
<proteinExistence type="predicted"/>